<evidence type="ECO:0000313" key="4">
    <source>
        <dbReference type="Proteomes" id="UP000184342"/>
    </source>
</evidence>
<feature type="transmembrane region" description="Helical" evidence="1">
    <location>
        <begin position="264"/>
        <end position="284"/>
    </location>
</feature>
<feature type="transmembrane region" description="Helical" evidence="1">
    <location>
        <begin position="320"/>
        <end position="342"/>
    </location>
</feature>
<keyword evidence="1" id="KW-0812">Transmembrane</keyword>
<feature type="transmembrane region" description="Helical" evidence="1">
    <location>
        <begin position="88"/>
        <end position="110"/>
    </location>
</feature>
<dbReference type="PANTHER" id="PTHR23028">
    <property type="entry name" value="ACETYLTRANSFERASE"/>
    <property type="match status" value="1"/>
</dbReference>
<keyword evidence="4" id="KW-1185">Reference proteome</keyword>
<sequence>MNPNKTAIIFNNDERKNNFNILRFIAAVMVIYGHMFPLLGLHQNLLLNQNVSTIAVKIFMLISGYLVTQSYLREKQFLYYVIKRVFRIFPALIFCIVITVFVIGPMFTAVPVSEYFSNSQTYFYLYKNILLSPVYSLTGVFGDNIYPNAVNGSLWTLPIEFALYFIFPFIVYVFSRMKGKKIIYYCVTIGVCVLSIILLKYFPGKVIVIYGTNIIEAVYIGVYFFIGGLFSLIDLKKYLNIQIASIAFFVAVCLGNFGNIKMEILTLILLPYFVFSFAFAEKAFFSKCFSKNDYSYGIYLWGFVIQQIFTHLLVKYEVRFNYYLLFSILGALICAIVSWHFIERPAQDMGRKLIKTIKTRRGRE</sequence>
<dbReference type="Pfam" id="PF01757">
    <property type="entry name" value="Acyl_transf_3"/>
    <property type="match status" value="1"/>
</dbReference>
<keyword evidence="3" id="KW-0012">Acyltransferase</keyword>
<protein>
    <submittedName>
        <fullName evidence="3">Peptidoglycan/LPS O-acetylase OafA/YrhL, contains acyltransferase and SGNH-hydrolase domains</fullName>
    </submittedName>
</protein>
<reference evidence="3 4" key="1">
    <citation type="submission" date="2016-11" db="EMBL/GenBank/DDBJ databases">
        <authorList>
            <person name="Jaros S."/>
            <person name="Januszkiewicz K."/>
            <person name="Wedrychowicz H."/>
        </authorList>
    </citation>
    <scope>NUCLEOTIDE SEQUENCE [LARGE SCALE GENOMIC DNA]</scope>
    <source>
        <strain evidence="3 4">DSM 15970</strain>
    </source>
</reference>
<organism evidence="3 4">
    <name type="scientific">Parasporobacterium paucivorans DSM 15970</name>
    <dbReference type="NCBI Taxonomy" id="1122934"/>
    <lineage>
        <taxon>Bacteria</taxon>
        <taxon>Bacillati</taxon>
        <taxon>Bacillota</taxon>
        <taxon>Clostridia</taxon>
        <taxon>Lachnospirales</taxon>
        <taxon>Lachnospiraceae</taxon>
        <taxon>Parasporobacterium</taxon>
    </lineage>
</organism>
<feature type="transmembrane region" description="Helical" evidence="1">
    <location>
        <begin position="154"/>
        <end position="175"/>
    </location>
</feature>
<feature type="transmembrane region" description="Helical" evidence="1">
    <location>
        <begin position="296"/>
        <end position="314"/>
    </location>
</feature>
<feature type="transmembrane region" description="Helical" evidence="1">
    <location>
        <begin position="238"/>
        <end position="258"/>
    </location>
</feature>
<dbReference type="InterPro" id="IPR002656">
    <property type="entry name" value="Acyl_transf_3_dom"/>
</dbReference>
<dbReference type="AlphaFoldDB" id="A0A1M6H5H5"/>
<feature type="transmembrane region" description="Helical" evidence="1">
    <location>
        <begin position="182"/>
        <end position="201"/>
    </location>
</feature>
<evidence type="ECO:0000313" key="3">
    <source>
        <dbReference type="EMBL" id="SHJ17450.1"/>
    </source>
</evidence>
<accession>A0A1M6H5H5</accession>
<dbReference type="STRING" id="1122934.SAMN02745691_01458"/>
<dbReference type="OrthoDB" id="9796461at2"/>
<feature type="transmembrane region" description="Helical" evidence="1">
    <location>
        <begin position="207"/>
        <end position="226"/>
    </location>
</feature>
<feature type="transmembrane region" description="Helical" evidence="1">
    <location>
        <begin position="47"/>
        <end position="67"/>
    </location>
</feature>
<dbReference type="RefSeq" id="WP_073993702.1">
    <property type="nucleotide sequence ID" value="NZ_FQYT01000014.1"/>
</dbReference>
<dbReference type="GO" id="GO:0016747">
    <property type="term" value="F:acyltransferase activity, transferring groups other than amino-acyl groups"/>
    <property type="evidence" value="ECO:0007669"/>
    <property type="project" value="InterPro"/>
</dbReference>
<feature type="transmembrane region" description="Helical" evidence="1">
    <location>
        <begin position="21"/>
        <end position="41"/>
    </location>
</feature>
<keyword evidence="3" id="KW-0808">Transferase</keyword>
<dbReference type="PANTHER" id="PTHR23028:SF53">
    <property type="entry name" value="ACYL_TRANSF_3 DOMAIN-CONTAINING PROTEIN"/>
    <property type="match status" value="1"/>
</dbReference>
<feature type="domain" description="Acyltransferase 3" evidence="2">
    <location>
        <begin position="18"/>
        <end position="338"/>
    </location>
</feature>
<proteinExistence type="predicted"/>
<keyword evidence="1" id="KW-1133">Transmembrane helix</keyword>
<name>A0A1M6H5H5_9FIRM</name>
<dbReference type="InterPro" id="IPR050879">
    <property type="entry name" value="Acyltransferase_3"/>
</dbReference>
<dbReference type="GO" id="GO:0000271">
    <property type="term" value="P:polysaccharide biosynthetic process"/>
    <property type="evidence" value="ECO:0007669"/>
    <property type="project" value="TreeGrafter"/>
</dbReference>
<dbReference type="GO" id="GO:0016787">
    <property type="term" value="F:hydrolase activity"/>
    <property type="evidence" value="ECO:0007669"/>
    <property type="project" value="UniProtKB-KW"/>
</dbReference>
<keyword evidence="1" id="KW-0472">Membrane</keyword>
<evidence type="ECO:0000256" key="1">
    <source>
        <dbReference type="SAM" id="Phobius"/>
    </source>
</evidence>
<dbReference type="Proteomes" id="UP000184342">
    <property type="component" value="Unassembled WGS sequence"/>
</dbReference>
<dbReference type="GO" id="GO:0016020">
    <property type="term" value="C:membrane"/>
    <property type="evidence" value="ECO:0007669"/>
    <property type="project" value="TreeGrafter"/>
</dbReference>
<keyword evidence="3" id="KW-0378">Hydrolase</keyword>
<evidence type="ECO:0000259" key="2">
    <source>
        <dbReference type="Pfam" id="PF01757"/>
    </source>
</evidence>
<dbReference type="EMBL" id="FQYT01000014">
    <property type="protein sequence ID" value="SHJ17450.1"/>
    <property type="molecule type" value="Genomic_DNA"/>
</dbReference>
<gene>
    <name evidence="3" type="ORF">SAMN02745691_01458</name>
</gene>